<dbReference type="Proteomes" id="UP000247810">
    <property type="component" value="Unassembled WGS sequence"/>
</dbReference>
<dbReference type="Gene3D" id="3.40.50.10320">
    <property type="entry name" value="LmbE-like"/>
    <property type="match status" value="1"/>
</dbReference>
<dbReference type="Pfam" id="PF02585">
    <property type="entry name" value="PIG-L"/>
    <property type="match status" value="1"/>
</dbReference>
<evidence type="ECO:0000313" key="5">
    <source>
        <dbReference type="Proteomes" id="UP000247810"/>
    </source>
</evidence>
<protein>
    <recommendedName>
        <fullName evidence="2">N-acetylglucosaminylphosphatidylinositol deacetylase</fullName>
        <ecNumber evidence="2">3.5.1.89</ecNumber>
    </recommendedName>
</protein>
<dbReference type="VEuPathDB" id="FungiDB:BO71DRAFT_403783"/>
<dbReference type="PANTHER" id="PTHR12993">
    <property type="entry name" value="N-ACETYLGLUCOSAMINYL-PHOSPHATIDYLINOSITOL DE-N-ACETYLASE-RELATED"/>
    <property type="match status" value="1"/>
</dbReference>
<dbReference type="GO" id="GO:0006506">
    <property type="term" value="P:GPI anchor biosynthetic process"/>
    <property type="evidence" value="ECO:0007669"/>
    <property type="project" value="UniProtKB-UniPathway"/>
</dbReference>
<dbReference type="EMBL" id="KZ826085">
    <property type="protein sequence ID" value="PYH88511.1"/>
    <property type="molecule type" value="Genomic_DNA"/>
</dbReference>
<dbReference type="GO" id="GO:0005783">
    <property type="term" value="C:endoplasmic reticulum"/>
    <property type="evidence" value="ECO:0007669"/>
    <property type="project" value="TreeGrafter"/>
</dbReference>
<evidence type="ECO:0000256" key="2">
    <source>
        <dbReference type="ARBA" id="ARBA00012176"/>
    </source>
</evidence>
<accession>A0A319CVK6</accession>
<comment type="similarity">
    <text evidence="1">Belongs to the PIGL family.</text>
</comment>
<evidence type="ECO:0000256" key="1">
    <source>
        <dbReference type="ARBA" id="ARBA00006066"/>
    </source>
</evidence>
<dbReference type="InterPro" id="IPR024078">
    <property type="entry name" value="LmbE-like_dom_sf"/>
</dbReference>
<evidence type="ECO:0000256" key="3">
    <source>
        <dbReference type="SAM" id="Phobius"/>
    </source>
</evidence>
<dbReference type="STRING" id="1448320.A0A319CVK6"/>
<keyword evidence="5" id="KW-1185">Reference proteome</keyword>
<feature type="transmembrane region" description="Helical" evidence="3">
    <location>
        <begin position="43"/>
        <end position="67"/>
    </location>
</feature>
<keyword evidence="3" id="KW-1133">Transmembrane helix</keyword>
<dbReference type="OrthoDB" id="440160at2759"/>
<dbReference type="EC" id="3.5.1.89" evidence="2"/>
<proteinExistence type="inferred from homology"/>
<dbReference type="UniPathway" id="UPA00196"/>
<reference evidence="4 5" key="1">
    <citation type="submission" date="2018-02" db="EMBL/GenBank/DDBJ databases">
        <title>The genomes of Aspergillus section Nigri reveals drivers in fungal speciation.</title>
        <authorList>
            <consortium name="DOE Joint Genome Institute"/>
            <person name="Vesth T.C."/>
            <person name="Nybo J."/>
            <person name="Theobald S."/>
            <person name="Brandl J."/>
            <person name="Frisvad J.C."/>
            <person name="Nielsen K.F."/>
            <person name="Lyhne E.K."/>
            <person name="Kogle M.E."/>
            <person name="Kuo A."/>
            <person name="Riley R."/>
            <person name="Clum A."/>
            <person name="Nolan M."/>
            <person name="Lipzen A."/>
            <person name="Salamov A."/>
            <person name="Henrissat B."/>
            <person name="Wiebenga A."/>
            <person name="De vries R.P."/>
            <person name="Grigoriev I.V."/>
            <person name="Mortensen U.H."/>
            <person name="Andersen M.R."/>
            <person name="Baker S.E."/>
        </authorList>
    </citation>
    <scope>NUCLEOTIDE SEQUENCE [LARGE SCALE GENOMIC DNA]</scope>
    <source>
        <strain evidence="4 5">CBS 707.79</strain>
    </source>
</reference>
<organism evidence="4 5">
    <name type="scientific">Aspergillus ellipticus CBS 707.79</name>
    <dbReference type="NCBI Taxonomy" id="1448320"/>
    <lineage>
        <taxon>Eukaryota</taxon>
        <taxon>Fungi</taxon>
        <taxon>Dikarya</taxon>
        <taxon>Ascomycota</taxon>
        <taxon>Pezizomycotina</taxon>
        <taxon>Eurotiomycetes</taxon>
        <taxon>Eurotiomycetidae</taxon>
        <taxon>Eurotiales</taxon>
        <taxon>Aspergillaceae</taxon>
        <taxon>Aspergillus</taxon>
        <taxon>Aspergillus subgen. Circumdati</taxon>
    </lineage>
</organism>
<dbReference type="GO" id="GO:0000225">
    <property type="term" value="F:N-acetylglucosaminylphosphatidylinositol deacetylase activity"/>
    <property type="evidence" value="ECO:0007669"/>
    <property type="project" value="UniProtKB-EC"/>
</dbReference>
<evidence type="ECO:0000313" key="4">
    <source>
        <dbReference type="EMBL" id="PYH88511.1"/>
    </source>
</evidence>
<keyword evidence="3" id="KW-0472">Membrane</keyword>
<dbReference type="AlphaFoldDB" id="A0A319CVK6"/>
<dbReference type="GO" id="GO:0016020">
    <property type="term" value="C:membrane"/>
    <property type="evidence" value="ECO:0007669"/>
    <property type="project" value="GOC"/>
</dbReference>
<sequence>MSGRHPASLSYPSPLKSSAPMATPLHVLKRLARQTRRRDWRWVLAYSALILLSAGLFLYLLLAYYLANDPRLVPGTIQQARNILLVTAHPDDETLFFSPTILYGRDDPAVTRALLVLSTGDYNGLGDVRRGEIEHSCAKLGIPAERCVVLEHGALQDNPKKWWREDVIQDIVAHYVEMWKVDLIFTFDNGGVSGHINHRAVSAGVLKYTETYAHPPPVYALTSVFLLRKYSSLVDLILTSIPFSWRIFKAVWTAPPEHVTSRLDRYCDKALLVSPWRTYLVAREAFGQHVTQYSWDRVLYLVVSRYMWFNDLYRLA</sequence>
<keyword evidence="3" id="KW-0812">Transmembrane</keyword>
<dbReference type="InterPro" id="IPR003737">
    <property type="entry name" value="GlcNAc_PI_deacetylase-related"/>
</dbReference>
<dbReference type="PANTHER" id="PTHR12993:SF11">
    <property type="entry name" value="N-ACETYLGLUCOSAMINYL-PHOSPHATIDYLINOSITOL DE-N-ACETYLASE"/>
    <property type="match status" value="1"/>
</dbReference>
<name>A0A319CVK6_9EURO</name>
<dbReference type="SUPFAM" id="SSF102588">
    <property type="entry name" value="LmbE-like"/>
    <property type="match status" value="1"/>
</dbReference>
<gene>
    <name evidence="4" type="ORF">BO71DRAFT_403783</name>
</gene>